<evidence type="ECO:0000256" key="3">
    <source>
        <dbReference type="SAM" id="SignalP"/>
    </source>
</evidence>
<keyword evidence="3" id="KW-0732">Signal</keyword>
<dbReference type="Gene3D" id="2.60.40.420">
    <property type="entry name" value="Cupredoxins - blue copper proteins"/>
    <property type="match status" value="2"/>
</dbReference>
<feature type="region of interest" description="Disordered" evidence="2">
    <location>
        <begin position="23"/>
        <end position="43"/>
    </location>
</feature>
<comment type="similarity">
    <text evidence="1">Belongs to the multicopper oxidase family.</text>
</comment>
<feature type="compositionally biased region" description="Low complexity" evidence="2">
    <location>
        <begin position="338"/>
        <end position="349"/>
    </location>
</feature>
<dbReference type="InterPro" id="IPR001117">
    <property type="entry name" value="Cu-oxidase_2nd"/>
</dbReference>
<dbReference type="Proteomes" id="UP000027178">
    <property type="component" value="Unassembled WGS sequence"/>
</dbReference>
<dbReference type="Pfam" id="PF07732">
    <property type="entry name" value="Cu-oxidase_3"/>
    <property type="match status" value="1"/>
</dbReference>
<dbReference type="EMBL" id="JNBY01000155">
    <property type="protein sequence ID" value="KDN81145.1"/>
    <property type="molecule type" value="Genomic_DNA"/>
</dbReference>
<evidence type="ECO:0000259" key="4">
    <source>
        <dbReference type="Pfam" id="PF00394"/>
    </source>
</evidence>
<feature type="chain" id="PRO_5039207365" evidence="3">
    <location>
        <begin position="22"/>
        <end position="469"/>
    </location>
</feature>
<protein>
    <submittedName>
        <fullName evidence="6">Copper oxidase</fullName>
    </submittedName>
</protein>
<dbReference type="eggNOG" id="COG2132">
    <property type="taxonomic scope" value="Bacteria"/>
</dbReference>
<gene>
    <name evidence="6" type="ORF">KCH_72390</name>
</gene>
<keyword evidence="7" id="KW-1185">Reference proteome</keyword>
<dbReference type="PANTHER" id="PTHR48267:SF1">
    <property type="entry name" value="BILIRUBIN OXIDASE"/>
    <property type="match status" value="1"/>
</dbReference>
<dbReference type="Pfam" id="PF00394">
    <property type="entry name" value="Cu-oxidase"/>
    <property type="match status" value="1"/>
</dbReference>
<dbReference type="AlphaFoldDB" id="A0A066YT91"/>
<feature type="signal peptide" evidence="3">
    <location>
        <begin position="1"/>
        <end position="21"/>
    </location>
</feature>
<dbReference type="InterPro" id="IPR011707">
    <property type="entry name" value="Cu-oxidase-like_N"/>
</dbReference>
<dbReference type="PANTHER" id="PTHR48267">
    <property type="entry name" value="CUPREDOXIN SUPERFAMILY PROTEIN"/>
    <property type="match status" value="1"/>
</dbReference>
<dbReference type="InterPro" id="IPR045087">
    <property type="entry name" value="Cu-oxidase_fam"/>
</dbReference>
<evidence type="ECO:0000256" key="2">
    <source>
        <dbReference type="SAM" id="MobiDB-lite"/>
    </source>
</evidence>
<dbReference type="SUPFAM" id="SSF49503">
    <property type="entry name" value="Cupredoxins"/>
    <property type="match status" value="2"/>
</dbReference>
<dbReference type="InterPro" id="IPR008972">
    <property type="entry name" value="Cupredoxin"/>
</dbReference>
<sequence>MNRRTFLALAALTGAAGPLTACGSNTGTAPGRIAPPPPDPSNPLRIPMLLHPEAGPDGVRTFELAMAPGRFALLPGRPTTTWGFNGPYLGPTLRASRGDRIAMTVRNQLPEATTVHWHGTRLPAAMDGGPHQLIEPGAIWTPSWTLDQPAATTWYHPHPHGETAQHIYRGLAGLFIIDDDQDPQARQLPSGYGIDDIPLILQDKTLTADGALDGDPLAGPYGILGDRVLVNGTTDARFDVTTARVRLRLLNASNARLYNLAFADGRPFRVIATDGGLLPAPVETGTLALSPGERAEVLVDFTPGDSAVLRTVDDGTDLARGDFDLLRFVAAARLRPAPALPATLGGPPRSSRRTGRRSAASCSTGVTTPSTAGRWTWTGSTRWWPPAPSRSGRSRTAAASRTTSTSTRSPSNSWTRTTDPPPGTPAATRTPSSCRPTAPSGWPSSSARTATRSSRTCTTATCCGTRTAA</sequence>
<accession>A0A066YT91</accession>
<feature type="domain" description="Plastocyanin-like" evidence="4">
    <location>
        <begin position="226"/>
        <end position="302"/>
    </location>
</feature>
<proteinExistence type="inferred from homology"/>
<dbReference type="CDD" id="cd04232">
    <property type="entry name" value="CuRO_1_CueO_FtsP"/>
    <property type="match status" value="1"/>
</dbReference>
<organism evidence="6 7">
    <name type="scientific">Kitasatospora cheerisanensis KCTC 2395</name>
    <dbReference type="NCBI Taxonomy" id="1348663"/>
    <lineage>
        <taxon>Bacteria</taxon>
        <taxon>Bacillati</taxon>
        <taxon>Actinomycetota</taxon>
        <taxon>Actinomycetes</taxon>
        <taxon>Kitasatosporales</taxon>
        <taxon>Streptomycetaceae</taxon>
        <taxon>Kitasatospora</taxon>
    </lineage>
</organism>
<dbReference type="PATRIC" id="fig|1348663.4.peg.6998"/>
<evidence type="ECO:0000313" key="6">
    <source>
        <dbReference type="EMBL" id="KDN81145.1"/>
    </source>
</evidence>
<feature type="domain" description="Plastocyanin-like" evidence="5">
    <location>
        <begin position="75"/>
        <end position="181"/>
    </location>
</feature>
<reference evidence="6 7" key="1">
    <citation type="submission" date="2014-05" db="EMBL/GenBank/DDBJ databases">
        <title>Draft Genome Sequence of Kitasatospora cheerisanensis KCTC 2395.</title>
        <authorList>
            <person name="Nam D.H."/>
        </authorList>
    </citation>
    <scope>NUCLEOTIDE SEQUENCE [LARGE SCALE GENOMIC DNA]</scope>
    <source>
        <strain evidence="6 7">KCTC 2395</strain>
    </source>
</reference>
<dbReference type="HOGENOM" id="CLU_582382_0_0_11"/>
<feature type="compositionally biased region" description="Low complexity" evidence="2">
    <location>
        <begin position="357"/>
        <end position="418"/>
    </location>
</feature>
<name>A0A066YT91_9ACTN</name>
<dbReference type="GO" id="GO:0005507">
    <property type="term" value="F:copper ion binding"/>
    <property type="evidence" value="ECO:0007669"/>
    <property type="project" value="InterPro"/>
</dbReference>
<evidence type="ECO:0000313" key="7">
    <source>
        <dbReference type="Proteomes" id="UP000027178"/>
    </source>
</evidence>
<evidence type="ECO:0000256" key="1">
    <source>
        <dbReference type="ARBA" id="ARBA00010609"/>
    </source>
</evidence>
<feature type="compositionally biased region" description="Low complexity" evidence="2">
    <location>
        <begin position="444"/>
        <end position="453"/>
    </location>
</feature>
<comment type="caution">
    <text evidence="6">The sequence shown here is derived from an EMBL/GenBank/DDBJ whole genome shotgun (WGS) entry which is preliminary data.</text>
</comment>
<feature type="region of interest" description="Disordered" evidence="2">
    <location>
        <begin position="338"/>
        <end position="453"/>
    </location>
</feature>
<evidence type="ECO:0000259" key="5">
    <source>
        <dbReference type="Pfam" id="PF07732"/>
    </source>
</evidence>
<dbReference type="CDD" id="cd13867">
    <property type="entry name" value="CuRO_2_CueO_FtsP"/>
    <property type="match status" value="1"/>
</dbReference>